<dbReference type="EMBL" id="CP117167">
    <property type="protein sequence ID" value="WCT12621.1"/>
    <property type="molecule type" value="Genomic_DNA"/>
</dbReference>
<dbReference type="RefSeq" id="WP_273630885.1">
    <property type="nucleotide sequence ID" value="NZ_CP117167.1"/>
</dbReference>
<dbReference type="PROSITE" id="PS52015">
    <property type="entry name" value="TONB_CTD"/>
    <property type="match status" value="1"/>
</dbReference>
<dbReference type="SUPFAM" id="SSF82185">
    <property type="entry name" value="Histone H3 K4-specific methyltransferase SET7/9 N-terminal domain"/>
    <property type="match status" value="1"/>
</dbReference>
<sequence>MKFVYTPILLLISVVCFAQKPLSVTYYKYGFHTVRSIDSADFIRAVLLPDSTSPFYRVRDYYASNKKIKFAGFVENRTNLSSYEGKCEAFYPDGHPKLKAFYRQGRMLGFVYEYYPNGKLHSLKKYPASQPGELMPDPLVITLLDTTGVPIVNNGNGFYKGYRTNIDFDDDRLYEEGPIASGLRNGKWQGSTNPVILPYNMPTSISPKIKFTEQYENGHLVSGTATDSTGTEYRYTQRMRSFTYKGGMQKFSEYLQKEIVYPVSARQQNIQGRVFVSFQINPDGSISDIKVARGVNFDIDNEALRVIEQSKHKWSPEEEFGIPLLSRVTIPISFTLK</sequence>
<name>A0ABY7T9M5_9SPHI</name>
<dbReference type="InterPro" id="IPR003538">
    <property type="entry name" value="TonB"/>
</dbReference>
<dbReference type="InterPro" id="IPR006260">
    <property type="entry name" value="TonB/TolA_C"/>
</dbReference>
<keyword evidence="9" id="KW-0472">Membrane</keyword>
<dbReference type="Proteomes" id="UP001216139">
    <property type="component" value="Chromosome"/>
</dbReference>
<gene>
    <name evidence="11" type="ORF">PQO05_01585</name>
</gene>
<evidence type="ECO:0000256" key="8">
    <source>
        <dbReference type="ARBA" id="ARBA00022989"/>
    </source>
</evidence>
<comment type="subcellular location">
    <subcellularLocation>
        <location evidence="1">Cell inner membrane</location>
        <topology evidence="1">Single-pass membrane protein</topology>
        <orientation evidence="1">Periplasmic side</orientation>
    </subcellularLocation>
</comment>
<keyword evidence="6" id="KW-0812">Transmembrane</keyword>
<evidence type="ECO:0000256" key="3">
    <source>
        <dbReference type="ARBA" id="ARBA00022448"/>
    </source>
</evidence>
<evidence type="ECO:0000313" key="11">
    <source>
        <dbReference type="EMBL" id="WCT12621.1"/>
    </source>
</evidence>
<evidence type="ECO:0000256" key="4">
    <source>
        <dbReference type="ARBA" id="ARBA00022475"/>
    </source>
</evidence>
<reference evidence="11 12" key="1">
    <citation type="submission" date="2023-02" db="EMBL/GenBank/DDBJ databases">
        <title>Genome sequence of Mucilaginibacter jinjuensis strain KACC 16571.</title>
        <authorList>
            <person name="Kim S."/>
            <person name="Heo J."/>
            <person name="Kwon S.-W."/>
        </authorList>
    </citation>
    <scope>NUCLEOTIDE SEQUENCE [LARGE SCALE GENOMIC DNA]</scope>
    <source>
        <strain evidence="11 12">KACC 16571</strain>
    </source>
</reference>
<dbReference type="PANTHER" id="PTHR33446">
    <property type="entry name" value="PROTEIN TONB-RELATED"/>
    <property type="match status" value="1"/>
</dbReference>
<dbReference type="Pfam" id="PF03544">
    <property type="entry name" value="TonB_C"/>
    <property type="match status" value="1"/>
</dbReference>
<protein>
    <submittedName>
        <fullName evidence="11">TonB family protein</fullName>
    </submittedName>
</protein>
<keyword evidence="7" id="KW-0653">Protein transport</keyword>
<keyword evidence="3" id="KW-0813">Transport</keyword>
<keyword evidence="8" id="KW-1133">Transmembrane helix</keyword>
<evidence type="ECO:0000259" key="10">
    <source>
        <dbReference type="PROSITE" id="PS52015"/>
    </source>
</evidence>
<dbReference type="InterPro" id="IPR037682">
    <property type="entry name" value="TonB_C"/>
</dbReference>
<evidence type="ECO:0000313" key="12">
    <source>
        <dbReference type="Proteomes" id="UP001216139"/>
    </source>
</evidence>
<comment type="similarity">
    <text evidence="2">Belongs to the TonB family.</text>
</comment>
<dbReference type="SUPFAM" id="SSF74653">
    <property type="entry name" value="TolA/TonB C-terminal domain"/>
    <property type="match status" value="1"/>
</dbReference>
<evidence type="ECO:0000256" key="9">
    <source>
        <dbReference type="ARBA" id="ARBA00023136"/>
    </source>
</evidence>
<evidence type="ECO:0000256" key="2">
    <source>
        <dbReference type="ARBA" id="ARBA00006555"/>
    </source>
</evidence>
<dbReference type="InterPro" id="IPR051045">
    <property type="entry name" value="TonB-dependent_transducer"/>
</dbReference>
<proteinExistence type="inferred from homology"/>
<accession>A0ABY7T9M5</accession>
<evidence type="ECO:0000256" key="5">
    <source>
        <dbReference type="ARBA" id="ARBA00022519"/>
    </source>
</evidence>
<evidence type="ECO:0000256" key="1">
    <source>
        <dbReference type="ARBA" id="ARBA00004383"/>
    </source>
</evidence>
<feature type="domain" description="TonB C-terminal" evidence="10">
    <location>
        <begin position="246"/>
        <end position="337"/>
    </location>
</feature>
<keyword evidence="5" id="KW-0997">Cell inner membrane</keyword>
<dbReference type="Gene3D" id="2.20.110.10">
    <property type="entry name" value="Histone H3 K4-specific methyltransferase SET7/9 N-terminal domain"/>
    <property type="match status" value="1"/>
</dbReference>
<evidence type="ECO:0000256" key="6">
    <source>
        <dbReference type="ARBA" id="ARBA00022692"/>
    </source>
</evidence>
<evidence type="ECO:0000256" key="7">
    <source>
        <dbReference type="ARBA" id="ARBA00022927"/>
    </source>
</evidence>
<organism evidence="11 12">
    <name type="scientific">Mucilaginibacter jinjuensis</name>
    <dbReference type="NCBI Taxonomy" id="1176721"/>
    <lineage>
        <taxon>Bacteria</taxon>
        <taxon>Pseudomonadati</taxon>
        <taxon>Bacteroidota</taxon>
        <taxon>Sphingobacteriia</taxon>
        <taxon>Sphingobacteriales</taxon>
        <taxon>Sphingobacteriaceae</taxon>
        <taxon>Mucilaginibacter</taxon>
    </lineage>
</organism>
<keyword evidence="12" id="KW-1185">Reference proteome</keyword>
<dbReference type="PANTHER" id="PTHR33446:SF2">
    <property type="entry name" value="PROTEIN TONB"/>
    <property type="match status" value="1"/>
</dbReference>
<dbReference type="NCBIfam" id="TIGR01352">
    <property type="entry name" value="tonB_Cterm"/>
    <property type="match status" value="1"/>
</dbReference>
<keyword evidence="4" id="KW-1003">Cell membrane</keyword>
<dbReference type="PRINTS" id="PR01374">
    <property type="entry name" value="TONBPROTEIN"/>
</dbReference>
<dbReference type="Gene3D" id="3.30.1150.10">
    <property type="match status" value="1"/>
</dbReference>